<gene>
    <name evidence="3" type="ORF">CPB84DRAFT_1791113</name>
</gene>
<dbReference type="Proteomes" id="UP000724874">
    <property type="component" value="Unassembled WGS sequence"/>
</dbReference>
<name>A0A9P5TJ20_GYMJU</name>
<dbReference type="EMBL" id="JADNYJ010000125">
    <property type="protein sequence ID" value="KAF8882179.1"/>
    <property type="molecule type" value="Genomic_DNA"/>
</dbReference>
<feature type="region of interest" description="Disordered" evidence="1">
    <location>
        <begin position="475"/>
        <end position="494"/>
    </location>
</feature>
<reference evidence="3" key="1">
    <citation type="submission" date="2020-11" db="EMBL/GenBank/DDBJ databases">
        <authorList>
            <consortium name="DOE Joint Genome Institute"/>
            <person name="Ahrendt S."/>
            <person name="Riley R."/>
            <person name="Andreopoulos W."/>
            <person name="LaButti K."/>
            <person name="Pangilinan J."/>
            <person name="Ruiz-duenas F.J."/>
            <person name="Barrasa J.M."/>
            <person name="Sanchez-Garcia M."/>
            <person name="Camarero S."/>
            <person name="Miyauchi S."/>
            <person name="Serrano A."/>
            <person name="Linde D."/>
            <person name="Babiker R."/>
            <person name="Drula E."/>
            <person name="Ayuso-Fernandez I."/>
            <person name="Pacheco R."/>
            <person name="Padilla G."/>
            <person name="Ferreira P."/>
            <person name="Barriuso J."/>
            <person name="Kellner H."/>
            <person name="Castanera R."/>
            <person name="Alfaro M."/>
            <person name="Ramirez L."/>
            <person name="Pisabarro A.G."/>
            <person name="Kuo A."/>
            <person name="Tritt A."/>
            <person name="Lipzen A."/>
            <person name="He G."/>
            <person name="Yan M."/>
            <person name="Ng V."/>
            <person name="Cullen D."/>
            <person name="Martin F."/>
            <person name="Rosso M.-N."/>
            <person name="Henrissat B."/>
            <person name="Hibbett D."/>
            <person name="Martinez A.T."/>
            <person name="Grigoriev I.V."/>
        </authorList>
    </citation>
    <scope>NUCLEOTIDE SEQUENCE</scope>
    <source>
        <strain evidence="3">AH 44721</strain>
    </source>
</reference>
<evidence type="ECO:0008006" key="5">
    <source>
        <dbReference type="Google" id="ProtNLM"/>
    </source>
</evidence>
<protein>
    <recommendedName>
        <fullName evidence="5">Transmembrane protein</fullName>
    </recommendedName>
</protein>
<feature type="transmembrane region" description="Helical" evidence="2">
    <location>
        <begin position="327"/>
        <end position="347"/>
    </location>
</feature>
<sequence>MLATSNSVLHTGTSDFSGIISNLAVSAGVALVSYVVDIRLSGIFCFPGLSAELSTLETRKDDIQFKLLWGPFPVSRIALPPSSTSEGIQAPTYQYQDSCKLFGLTGLCSFVILAIASCVVVLNTSTQSLLPVDISSTSNEPSSQNLSSQRRNTTSTNTSTDSERTPPHNRSSEGTTWVAKELKLRTNIFTEGGSPPPPPPPSPPSAQDENAGSDKSCLDWISISLLLPIVLLLLRRLWAGSRIVNKEISQSDNDEPLPANVLTHLGIMDQVLVSEETCLNVIPWNHSSPQTPGSLPHIVDGPLFPFDQSMTFAPLTARSTWRFCADFATFVLSCAFSCCAFLLYFSMGLDEEEGIHPRRRQQDAPILNQVQDVVNESWQNVDREDVNEELPGESSMLRIIMDDSSKALTPMSHVENDESSSVCRHVSGGKCASDFVKFIKMSASAFGVVSVASTPSRANLNPMAKTFVPKHSRSLGSVGSPIASTPSPTIPLSI</sequence>
<keyword evidence="2" id="KW-1133">Transmembrane helix</keyword>
<feature type="transmembrane region" description="Helical" evidence="2">
    <location>
        <begin position="16"/>
        <end position="36"/>
    </location>
</feature>
<evidence type="ECO:0000256" key="2">
    <source>
        <dbReference type="SAM" id="Phobius"/>
    </source>
</evidence>
<feature type="compositionally biased region" description="Low complexity" evidence="1">
    <location>
        <begin position="480"/>
        <end position="494"/>
    </location>
</feature>
<proteinExistence type="predicted"/>
<feature type="transmembrane region" description="Helical" evidence="2">
    <location>
        <begin position="220"/>
        <end position="238"/>
    </location>
</feature>
<organism evidence="3 4">
    <name type="scientific">Gymnopilus junonius</name>
    <name type="common">Spectacular rustgill mushroom</name>
    <name type="synonym">Gymnopilus spectabilis subsp. junonius</name>
    <dbReference type="NCBI Taxonomy" id="109634"/>
    <lineage>
        <taxon>Eukaryota</taxon>
        <taxon>Fungi</taxon>
        <taxon>Dikarya</taxon>
        <taxon>Basidiomycota</taxon>
        <taxon>Agaricomycotina</taxon>
        <taxon>Agaricomycetes</taxon>
        <taxon>Agaricomycetidae</taxon>
        <taxon>Agaricales</taxon>
        <taxon>Agaricineae</taxon>
        <taxon>Hymenogastraceae</taxon>
        <taxon>Gymnopilus</taxon>
    </lineage>
</organism>
<evidence type="ECO:0000313" key="4">
    <source>
        <dbReference type="Proteomes" id="UP000724874"/>
    </source>
</evidence>
<feature type="compositionally biased region" description="Polar residues" evidence="1">
    <location>
        <begin position="132"/>
        <end position="144"/>
    </location>
</feature>
<keyword evidence="4" id="KW-1185">Reference proteome</keyword>
<accession>A0A9P5TJ20</accession>
<feature type="transmembrane region" description="Helical" evidence="2">
    <location>
        <begin position="101"/>
        <end position="122"/>
    </location>
</feature>
<evidence type="ECO:0000313" key="3">
    <source>
        <dbReference type="EMBL" id="KAF8882179.1"/>
    </source>
</evidence>
<feature type="compositionally biased region" description="Pro residues" evidence="1">
    <location>
        <begin position="194"/>
        <end position="204"/>
    </location>
</feature>
<evidence type="ECO:0000256" key="1">
    <source>
        <dbReference type="SAM" id="MobiDB-lite"/>
    </source>
</evidence>
<keyword evidence="2" id="KW-0472">Membrane</keyword>
<feature type="compositionally biased region" description="Low complexity" evidence="1">
    <location>
        <begin position="145"/>
        <end position="160"/>
    </location>
</feature>
<feature type="region of interest" description="Disordered" evidence="1">
    <location>
        <begin position="132"/>
        <end position="176"/>
    </location>
</feature>
<comment type="caution">
    <text evidence="3">The sequence shown here is derived from an EMBL/GenBank/DDBJ whole genome shotgun (WGS) entry which is preliminary data.</text>
</comment>
<feature type="region of interest" description="Disordered" evidence="1">
    <location>
        <begin position="188"/>
        <end position="213"/>
    </location>
</feature>
<dbReference type="AlphaFoldDB" id="A0A9P5TJ20"/>
<keyword evidence="2" id="KW-0812">Transmembrane</keyword>